<gene>
    <name evidence="1" type="ORF">CfE428DRAFT_1675</name>
</gene>
<organism evidence="1 2">
    <name type="scientific">Chthoniobacter flavus Ellin428</name>
    <dbReference type="NCBI Taxonomy" id="497964"/>
    <lineage>
        <taxon>Bacteria</taxon>
        <taxon>Pseudomonadati</taxon>
        <taxon>Verrucomicrobiota</taxon>
        <taxon>Spartobacteria</taxon>
        <taxon>Chthoniobacterales</taxon>
        <taxon>Chthoniobacteraceae</taxon>
        <taxon>Chthoniobacter</taxon>
    </lineage>
</organism>
<dbReference type="EMBL" id="ABVL01000004">
    <property type="protein sequence ID" value="EDY20478.1"/>
    <property type="molecule type" value="Genomic_DNA"/>
</dbReference>
<evidence type="ECO:0000313" key="1">
    <source>
        <dbReference type="EMBL" id="EDY20478.1"/>
    </source>
</evidence>
<dbReference type="InParanoid" id="B4CYD7"/>
<proteinExistence type="predicted"/>
<protein>
    <submittedName>
        <fullName evidence="1">Uncharacterized protein</fullName>
    </submittedName>
</protein>
<name>B4CYD7_9BACT</name>
<comment type="caution">
    <text evidence="1">The sequence shown here is derived from an EMBL/GenBank/DDBJ whole genome shotgun (WGS) entry which is preliminary data.</text>
</comment>
<dbReference type="Proteomes" id="UP000005824">
    <property type="component" value="Unassembled WGS sequence"/>
</dbReference>
<sequence precursor="true">MFRTRTAPLLRYFLGRCMKTSLSLMAAWLLVLPILSMSAEDHYSFAEGARGFLIRDYNQKLVAFLQTASPEHVRTPKTIDEFGAETTENTRQLQATLTGAHSASGRAGPAEFAAVGLPWPDDFVRSTNLIDCWEGTLNKLEGSAESQDNFSNVTFGIVGFTSQDGSLQTFLQEANAATNGAVFQLARERLAPRDAAKFIELVESFHPKSVKKNHDEFVKFVIRNPRADPDEQQPRPEIAQLFAEFHSIPHFRDVQLAATRKKSWDGELPDYREQLFGSAAPHSLRIDLFCFDMTVLTNGPGKKAVRQLEKKPWHDEVERMKQISDAMKRSSEYKDDEDKRADILERERCIIDGQGEVHDDDYDLRSFALLPVKE</sequence>
<evidence type="ECO:0000313" key="2">
    <source>
        <dbReference type="Proteomes" id="UP000005824"/>
    </source>
</evidence>
<dbReference type="AlphaFoldDB" id="B4CYD7"/>
<reference evidence="1 2" key="1">
    <citation type="journal article" date="2011" name="J. Bacteriol.">
        <title>Genome sequence of Chthoniobacter flavus Ellin428, an aerobic heterotrophic soil bacterium.</title>
        <authorList>
            <person name="Kant R."/>
            <person name="van Passel M.W."/>
            <person name="Palva A."/>
            <person name="Lucas S."/>
            <person name="Lapidus A."/>
            <person name="Glavina Del Rio T."/>
            <person name="Dalin E."/>
            <person name="Tice H."/>
            <person name="Bruce D."/>
            <person name="Goodwin L."/>
            <person name="Pitluck S."/>
            <person name="Larimer F.W."/>
            <person name="Land M.L."/>
            <person name="Hauser L."/>
            <person name="Sangwan P."/>
            <person name="de Vos W.M."/>
            <person name="Janssen P.H."/>
            <person name="Smidt H."/>
        </authorList>
    </citation>
    <scope>NUCLEOTIDE SEQUENCE [LARGE SCALE GENOMIC DNA]</scope>
    <source>
        <strain evidence="1 2">Ellin428</strain>
    </source>
</reference>
<accession>B4CYD7</accession>
<keyword evidence="2" id="KW-1185">Reference proteome</keyword>